<evidence type="ECO:0000256" key="1">
    <source>
        <dbReference type="ARBA" id="ARBA00004496"/>
    </source>
</evidence>
<dbReference type="Gene3D" id="1.10.10.10">
    <property type="entry name" value="Winged helix-like DNA-binding domain superfamily/Winged helix DNA-binding domain"/>
    <property type="match status" value="3"/>
</dbReference>
<feature type="region of interest" description="Disordered" evidence="6">
    <location>
        <begin position="1"/>
        <end position="20"/>
    </location>
</feature>
<dbReference type="InterPro" id="IPR003783">
    <property type="entry name" value="Regulatory_RecX"/>
</dbReference>
<dbReference type="InterPro" id="IPR053924">
    <property type="entry name" value="RecX_HTH_2nd"/>
</dbReference>
<evidence type="ECO:0000256" key="2">
    <source>
        <dbReference type="ARBA" id="ARBA00009695"/>
    </source>
</evidence>
<feature type="compositionally biased region" description="Basic residues" evidence="6">
    <location>
        <begin position="1"/>
        <end position="11"/>
    </location>
</feature>
<comment type="caution">
    <text evidence="10">The sequence shown here is derived from an EMBL/GenBank/DDBJ whole genome shotgun (WGS) entry which is preliminary data.</text>
</comment>
<evidence type="ECO:0000256" key="4">
    <source>
        <dbReference type="ARBA" id="ARBA00022490"/>
    </source>
</evidence>
<comment type="function">
    <text evidence="5">Modulates RecA activity.</text>
</comment>
<evidence type="ECO:0000256" key="3">
    <source>
        <dbReference type="ARBA" id="ARBA00018111"/>
    </source>
</evidence>
<dbReference type="Proteomes" id="UP000578091">
    <property type="component" value="Unassembled WGS sequence"/>
</dbReference>
<dbReference type="Pfam" id="PF21981">
    <property type="entry name" value="RecX_HTH3"/>
    <property type="match status" value="1"/>
</dbReference>
<keyword evidence="4 5" id="KW-0963">Cytoplasm</keyword>
<evidence type="ECO:0000313" key="10">
    <source>
        <dbReference type="EMBL" id="NZA25214.1"/>
    </source>
</evidence>
<reference evidence="10 11" key="1">
    <citation type="submission" date="2020-07" db="EMBL/GenBank/DDBJ databases">
        <title>Luteimonas sp. SJ-92.</title>
        <authorList>
            <person name="Huang X.-X."/>
            <person name="Xu L."/>
            <person name="Sun J.-Q."/>
        </authorList>
    </citation>
    <scope>NUCLEOTIDE SEQUENCE [LARGE SCALE GENOMIC DNA]</scope>
    <source>
        <strain evidence="10 11">SJ-92</strain>
    </source>
</reference>
<evidence type="ECO:0000256" key="5">
    <source>
        <dbReference type="HAMAP-Rule" id="MF_01114"/>
    </source>
</evidence>
<dbReference type="EMBL" id="JACCKA010000017">
    <property type="protein sequence ID" value="NZA25214.1"/>
    <property type="molecule type" value="Genomic_DNA"/>
</dbReference>
<sequence length="163" mass="18311">MRDSPRRRRKRPEPTPAQRALGLLVRREHSRRELERKLAARGVEPEEATRAVARMAAEGWQDDTRFAASLARSRAVAGYGPLRIRVELDSHGLDAGVVEAAFAALAEDGEDDWDARARELVERRFGDFGPEDFGRRRKAAEFLIRRGFGVGSARRASGFDPED</sequence>
<protein>
    <recommendedName>
        <fullName evidence="3 5">Regulatory protein RecX</fullName>
    </recommendedName>
</protein>
<dbReference type="Pfam" id="PF21982">
    <property type="entry name" value="RecX_HTH1"/>
    <property type="match status" value="1"/>
</dbReference>
<feature type="domain" description="RecX second three-helical" evidence="7">
    <location>
        <begin position="62"/>
        <end position="101"/>
    </location>
</feature>
<dbReference type="InterPro" id="IPR053925">
    <property type="entry name" value="RecX_HTH_3rd"/>
</dbReference>
<accession>A0A853J8Z3</accession>
<dbReference type="InterPro" id="IPR036388">
    <property type="entry name" value="WH-like_DNA-bd_sf"/>
</dbReference>
<comment type="subcellular location">
    <subcellularLocation>
        <location evidence="1 5">Cytoplasm</location>
    </subcellularLocation>
</comment>
<dbReference type="Pfam" id="PF02631">
    <property type="entry name" value="RecX_HTH2"/>
    <property type="match status" value="1"/>
</dbReference>
<gene>
    <name evidence="5" type="primary">recX</name>
    <name evidence="10" type="ORF">H0E84_02360</name>
</gene>
<evidence type="ECO:0000259" key="8">
    <source>
        <dbReference type="Pfam" id="PF21981"/>
    </source>
</evidence>
<evidence type="ECO:0000259" key="9">
    <source>
        <dbReference type="Pfam" id="PF21982"/>
    </source>
</evidence>
<dbReference type="GO" id="GO:0005737">
    <property type="term" value="C:cytoplasm"/>
    <property type="evidence" value="ECO:0007669"/>
    <property type="project" value="UniProtKB-SubCell"/>
</dbReference>
<dbReference type="PANTHER" id="PTHR33602">
    <property type="entry name" value="REGULATORY PROTEIN RECX FAMILY PROTEIN"/>
    <property type="match status" value="1"/>
</dbReference>
<comment type="similarity">
    <text evidence="2 5">Belongs to the RecX family.</text>
</comment>
<dbReference type="PANTHER" id="PTHR33602:SF1">
    <property type="entry name" value="REGULATORY PROTEIN RECX FAMILY PROTEIN"/>
    <property type="match status" value="1"/>
</dbReference>
<proteinExistence type="inferred from homology"/>
<feature type="domain" description="RecX first three-helical" evidence="9">
    <location>
        <begin position="18"/>
        <end position="55"/>
    </location>
</feature>
<evidence type="ECO:0000256" key="6">
    <source>
        <dbReference type="SAM" id="MobiDB-lite"/>
    </source>
</evidence>
<dbReference type="GO" id="GO:0006282">
    <property type="term" value="P:regulation of DNA repair"/>
    <property type="evidence" value="ECO:0007669"/>
    <property type="project" value="UniProtKB-UniRule"/>
</dbReference>
<evidence type="ECO:0000313" key="11">
    <source>
        <dbReference type="Proteomes" id="UP000578091"/>
    </source>
</evidence>
<dbReference type="RefSeq" id="WP_180677019.1">
    <property type="nucleotide sequence ID" value="NZ_JACCKA010000017.1"/>
</dbReference>
<dbReference type="HAMAP" id="MF_01114">
    <property type="entry name" value="RecX"/>
    <property type="match status" value="1"/>
</dbReference>
<organism evidence="10 11">
    <name type="scientific">Luteimonas salinisoli</name>
    <dbReference type="NCBI Taxonomy" id="2752307"/>
    <lineage>
        <taxon>Bacteria</taxon>
        <taxon>Pseudomonadati</taxon>
        <taxon>Pseudomonadota</taxon>
        <taxon>Gammaproteobacteria</taxon>
        <taxon>Lysobacterales</taxon>
        <taxon>Lysobacteraceae</taxon>
        <taxon>Luteimonas</taxon>
    </lineage>
</organism>
<dbReference type="InterPro" id="IPR053926">
    <property type="entry name" value="RecX_HTH_1st"/>
</dbReference>
<evidence type="ECO:0000259" key="7">
    <source>
        <dbReference type="Pfam" id="PF02631"/>
    </source>
</evidence>
<dbReference type="AlphaFoldDB" id="A0A853J8Z3"/>
<keyword evidence="11" id="KW-1185">Reference proteome</keyword>
<name>A0A853J8Z3_9GAMM</name>
<feature type="domain" description="RecX third three-helical" evidence="8">
    <location>
        <begin position="111"/>
        <end position="149"/>
    </location>
</feature>